<protein>
    <recommendedName>
        <fullName evidence="1">RiboL-PSP-HEPN domain-containing protein</fullName>
    </recommendedName>
</protein>
<sequence>MNKTIVDQLYHEFKELVSYLDQESQISFHDVANKNFTKVLLLAAASYFEDRLVKELTQFIKTTTRENELLVEFCKNKAISRQYHTYFDWDKKNANRFFGLFGDSFKKWMEKAIKDDDKLATSIQAFIEIGGERNRLVHQDFGTFTLEKTTEEIYQLYEKALYFVEVLPEKLGQFPTAFK</sequence>
<dbReference type="EMBL" id="AP014633">
    <property type="protein sequence ID" value="BAP57665.1"/>
    <property type="molecule type" value="Genomic_DNA"/>
</dbReference>
<feature type="domain" description="RiboL-PSP-HEPN" evidence="1">
    <location>
        <begin position="8"/>
        <end position="171"/>
    </location>
</feature>
<dbReference type="OrthoDB" id="9770340at2"/>
<accession>A0A090AQ00</accession>
<evidence type="ECO:0000313" key="3">
    <source>
        <dbReference type="Proteomes" id="UP000031623"/>
    </source>
</evidence>
<dbReference type="Pfam" id="PF18735">
    <property type="entry name" value="HEPN_RiboL-PSP"/>
    <property type="match status" value="1"/>
</dbReference>
<evidence type="ECO:0000259" key="1">
    <source>
        <dbReference type="Pfam" id="PF18735"/>
    </source>
</evidence>
<dbReference type="InterPro" id="IPR041519">
    <property type="entry name" value="HEPN_RiboL-PSP"/>
</dbReference>
<proteinExistence type="predicted"/>
<reference evidence="2 3" key="1">
    <citation type="journal article" date="2014" name="ISME J.">
        <title>Ecophysiology of Thioploca ingrica as revealed by the complete genome sequence supplemented with proteomic evidence.</title>
        <authorList>
            <person name="Kojima H."/>
            <person name="Ogura Y."/>
            <person name="Yamamoto N."/>
            <person name="Togashi T."/>
            <person name="Mori H."/>
            <person name="Watanabe T."/>
            <person name="Nemoto F."/>
            <person name="Kurokawa K."/>
            <person name="Hayashi T."/>
            <person name="Fukui M."/>
        </authorList>
    </citation>
    <scope>NUCLEOTIDE SEQUENCE [LARGE SCALE GENOMIC DNA]</scope>
</reference>
<keyword evidence="3" id="KW-1185">Reference proteome</keyword>
<dbReference type="Proteomes" id="UP000031623">
    <property type="component" value="Chromosome"/>
</dbReference>
<dbReference type="AlphaFoldDB" id="A0A090AQ00"/>
<name>A0A090AQ00_9GAMM</name>
<organism evidence="2 3">
    <name type="scientific">Thioploca ingrica</name>
    <dbReference type="NCBI Taxonomy" id="40754"/>
    <lineage>
        <taxon>Bacteria</taxon>
        <taxon>Pseudomonadati</taxon>
        <taxon>Pseudomonadota</taxon>
        <taxon>Gammaproteobacteria</taxon>
        <taxon>Thiotrichales</taxon>
        <taxon>Thiotrichaceae</taxon>
        <taxon>Thioploca</taxon>
    </lineage>
</organism>
<dbReference type="STRING" id="40754.THII_3368"/>
<gene>
    <name evidence="2" type="ORF">THII_3368</name>
</gene>
<evidence type="ECO:0000313" key="2">
    <source>
        <dbReference type="EMBL" id="BAP57665.1"/>
    </source>
</evidence>
<dbReference type="HOGENOM" id="CLU_118475_0_0_6"/>
<dbReference type="KEGG" id="tig:THII_3368"/>